<dbReference type="RefSeq" id="WP_265048263.1">
    <property type="nucleotide sequence ID" value="NZ_CP100390.1"/>
</dbReference>
<dbReference type="PANTHER" id="PTHR12286:SF5">
    <property type="entry name" value="SACCHAROPINE DEHYDROGENASE-LIKE OXIDOREDUCTASE"/>
    <property type="match status" value="1"/>
</dbReference>
<evidence type="ECO:0000259" key="1">
    <source>
        <dbReference type="Pfam" id="PF03435"/>
    </source>
</evidence>
<dbReference type="EMBL" id="CP100390">
    <property type="protein sequence ID" value="UZE96778.1"/>
    <property type="molecule type" value="Genomic_DNA"/>
</dbReference>
<evidence type="ECO:0000313" key="3">
    <source>
        <dbReference type="Proteomes" id="UP001163739"/>
    </source>
</evidence>
<dbReference type="PANTHER" id="PTHR12286">
    <property type="entry name" value="SACCHAROPINE DEHYDROGENASE-LIKE OXIDOREDUCTASE"/>
    <property type="match status" value="1"/>
</dbReference>
<name>A0ABY6N3T0_9ALTE</name>
<proteinExistence type="predicted"/>
<accession>A0ABY6N3T0</accession>
<dbReference type="InterPro" id="IPR036291">
    <property type="entry name" value="NAD(P)-bd_dom_sf"/>
</dbReference>
<evidence type="ECO:0000313" key="2">
    <source>
        <dbReference type="EMBL" id="UZE96778.1"/>
    </source>
</evidence>
<reference evidence="2" key="1">
    <citation type="submission" date="2022-06" db="EMBL/GenBank/DDBJ databases">
        <title>Alkalimarinus sp. nov., isolated from gut of a Alitta virens.</title>
        <authorList>
            <person name="Yang A.I."/>
            <person name="Shin N.-R."/>
        </authorList>
    </citation>
    <scope>NUCLEOTIDE SEQUENCE</scope>
    <source>
        <strain evidence="2">A2M4</strain>
    </source>
</reference>
<feature type="domain" description="Saccharopine dehydrogenase NADP binding" evidence="1">
    <location>
        <begin position="9"/>
        <end position="138"/>
    </location>
</feature>
<keyword evidence="3" id="KW-1185">Reference proteome</keyword>
<dbReference type="Proteomes" id="UP001163739">
    <property type="component" value="Chromosome"/>
</dbReference>
<dbReference type="Pfam" id="PF03435">
    <property type="entry name" value="Sacchrp_dh_NADP"/>
    <property type="match status" value="1"/>
</dbReference>
<dbReference type="SUPFAM" id="SSF51735">
    <property type="entry name" value="NAD(P)-binding Rossmann-fold domains"/>
    <property type="match status" value="1"/>
</dbReference>
<sequence>MSNQQFDLIIFGATSFVGQILCRYLNDQYGVDSDIKWAAAGRSLSKLKTLKSSLGNTADNLTLLTADAADETALTRLCEKTKVIISTVGPYALFGEPLVKVCAETGTDYCDLTGEVQWVKRMISQYEKKAQKTGARIVHCCGFDSIPSDMGVFHLQQQSLNQLGAPCTSIRMRVKAMRGAASGGTIASMINITKEAAKSKALRKELANPYSICPDGHQFTARQHNVSTPELDSESGQWAGPFIMAGINTRVVHRSNALSGNAYGSSFKYDESMLMGKGTKGRLTASGFGVGLGLFLVGAAIKPTRWLLENYILPKPGEGPSPSDQEKGFYDIRFIGKTDNGETIRTKVTGDRDPGYGSTSKMLAQAGISLVQDISKDEKAGGFWTTATVFDQRFIDRLEQNAGLTFSVI</sequence>
<organism evidence="2 3">
    <name type="scientific">Alkalimarinus alittae</name>
    <dbReference type="NCBI Taxonomy" id="2961619"/>
    <lineage>
        <taxon>Bacteria</taxon>
        <taxon>Pseudomonadati</taxon>
        <taxon>Pseudomonadota</taxon>
        <taxon>Gammaproteobacteria</taxon>
        <taxon>Alteromonadales</taxon>
        <taxon>Alteromonadaceae</taxon>
        <taxon>Alkalimarinus</taxon>
    </lineage>
</organism>
<dbReference type="InterPro" id="IPR051276">
    <property type="entry name" value="Saccharopine_DH-like_oxidrdct"/>
</dbReference>
<gene>
    <name evidence="2" type="ORF">NKI27_03230</name>
</gene>
<protein>
    <submittedName>
        <fullName evidence="2">Saccharopine dehydrogenase NADP-binding domain-containing protein</fullName>
    </submittedName>
</protein>
<dbReference type="InterPro" id="IPR005097">
    <property type="entry name" value="Sacchrp_dh_NADP-bd"/>
</dbReference>
<dbReference type="Gene3D" id="3.40.50.720">
    <property type="entry name" value="NAD(P)-binding Rossmann-like Domain"/>
    <property type="match status" value="1"/>
</dbReference>